<evidence type="ECO:0000313" key="3">
    <source>
        <dbReference type="Proteomes" id="UP000054422"/>
    </source>
</evidence>
<name>A0A0A2SRW3_9GAMM</name>
<feature type="transmembrane region" description="Helical" evidence="1">
    <location>
        <begin position="49"/>
        <end position="68"/>
    </location>
</feature>
<feature type="transmembrane region" description="Helical" evidence="1">
    <location>
        <begin position="22"/>
        <end position="42"/>
    </location>
</feature>
<feature type="transmembrane region" description="Helical" evidence="1">
    <location>
        <begin position="99"/>
        <end position="117"/>
    </location>
</feature>
<dbReference type="STRING" id="1498499.EP47_14400"/>
<evidence type="ECO:0000313" key="2">
    <source>
        <dbReference type="EMBL" id="KGP62456.1"/>
    </source>
</evidence>
<dbReference type="GO" id="GO:0016020">
    <property type="term" value="C:membrane"/>
    <property type="evidence" value="ECO:0007669"/>
    <property type="project" value="GOC"/>
</dbReference>
<feature type="transmembrane region" description="Helical" evidence="1">
    <location>
        <begin position="137"/>
        <end position="156"/>
    </location>
</feature>
<dbReference type="PANTHER" id="PTHR28026:SF9">
    <property type="entry name" value="2-HYDROXY-PALMITIC ACID DIOXYGENASE MPO1"/>
    <property type="match status" value="1"/>
</dbReference>
<dbReference type="GO" id="GO:0046521">
    <property type="term" value="P:sphingoid catabolic process"/>
    <property type="evidence" value="ECO:0007669"/>
    <property type="project" value="TreeGrafter"/>
</dbReference>
<reference evidence="2 3" key="1">
    <citation type="submission" date="2014-05" db="EMBL/GenBank/DDBJ databases">
        <authorList>
            <person name="Rizzardi K."/>
            <person name="Winiecka-Krusnell J."/>
            <person name="Ramliden M."/>
            <person name="Alm E."/>
            <person name="Andersson S."/>
            <person name="Byfors S."/>
        </authorList>
    </citation>
    <scope>NUCLEOTIDE SEQUENCE [LARGE SCALE GENOMIC DNA]</scope>
    <source>
        <strain evidence="2 3">LEGN</strain>
    </source>
</reference>
<dbReference type="AlphaFoldDB" id="A0A0A2SRW3"/>
<keyword evidence="3" id="KW-1185">Reference proteome</keyword>
<dbReference type="OrthoDB" id="5515308at2"/>
<dbReference type="Pfam" id="PF06127">
    <property type="entry name" value="Mpo1-like"/>
    <property type="match status" value="1"/>
</dbReference>
<organism evidence="2 3">
    <name type="scientific">Legionella norrlandica</name>
    <dbReference type="NCBI Taxonomy" id="1498499"/>
    <lineage>
        <taxon>Bacteria</taxon>
        <taxon>Pseudomonadati</taxon>
        <taxon>Pseudomonadota</taxon>
        <taxon>Gammaproteobacteria</taxon>
        <taxon>Legionellales</taxon>
        <taxon>Legionellaceae</taxon>
        <taxon>Legionella</taxon>
    </lineage>
</organism>
<dbReference type="InterPro" id="IPR009305">
    <property type="entry name" value="Mpo1-like"/>
</dbReference>
<comment type="caution">
    <text evidence="2">The sequence shown here is derived from an EMBL/GenBank/DDBJ whole genome shotgun (WGS) entry which is preliminary data.</text>
</comment>
<keyword evidence="1" id="KW-0472">Membrane</keyword>
<accession>A0A0A2SRW3</accession>
<dbReference type="Proteomes" id="UP000054422">
    <property type="component" value="Unassembled WGS sequence"/>
</dbReference>
<dbReference type="EMBL" id="JNCF01000064">
    <property type="protein sequence ID" value="KGP62456.1"/>
    <property type="molecule type" value="Genomic_DNA"/>
</dbReference>
<feature type="transmembrane region" description="Helical" evidence="1">
    <location>
        <begin position="74"/>
        <end position="92"/>
    </location>
</feature>
<dbReference type="RefSeq" id="WP_035890961.1">
    <property type="nucleotide sequence ID" value="NZ_JNCF01000064.1"/>
</dbReference>
<keyword evidence="1" id="KW-0812">Transmembrane</keyword>
<proteinExistence type="predicted"/>
<sequence>MKSFIEQAQFYAEYHNNPVTRYTHLAGVPIIILSVMIFLGFVKIIIPGVYATDLACLATLAALIYYFLLNWQLALALTPILIFLLWLASWFSHNGPIKLGLWAFIITFIIGWGLQFYGHFIEGKKPAFMVNFTQALIAPLYLTAELFFMAGLMTSLKEQIYGSEIKDIEIEDIKTDSKKDDKTKSKI</sequence>
<evidence type="ECO:0000256" key="1">
    <source>
        <dbReference type="SAM" id="Phobius"/>
    </source>
</evidence>
<dbReference type="PANTHER" id="PTHR28026">
    <property type="entry name" value="DUF962 DOMAIN PROTEIN (AFU_ORTHOLOGUE AFUA_8G05310)"/>
    <property type="match status" value="1"/>
</dbReference>
<protein>
    <submittedName>
        <fullName evidence="2">Membrane protein</fullName>
    </submittedName>
</protein>
<keyword evidence="1" id="KW-1133">Transmembrane helix</keyword>
<gene>
    <name evidence="2" type="ORF">EP47_14400</name>
</gene>